<sequence>MRATCLCGAVEITLPERPTSVTFCDCSLCRKLGAVWSYFSKGAVAVTGPTRAFARSDVPHPSVEAHVCDTCGATTHWLATESSGHDRMGANMRLFHPDDLVGMEARFMDGLGWDGVAAPQQRRSPGTIGEDVLVA</sequence>
<evidence type="ECO:0000313" key="6">
    <source>
        <dbReference type="Proteomes" id="UP000635384"/>
    </source>
</evidence>
<accession>A0ABR8KRT4</accession>
<feature type="domain" description="CENP-V/GFA" evidence="4">
    <location>
        <begin position="1"/>
        <end position="114"/>
    </location>
</feature>
<evidence type="ECO:0000259" key="4">
    <source>
        <dbReference type="PROSITE" id="PS51891"/>
    </source>
</evidence>
<dbReference type="Proteomes" id="UP000635384">
    <property type="component" value="Unassembled WGS sequence"/>
</dbReference>
<dbReference type="InterPro" id="IPR006913">
    <property type="entry name" value="CENP-V/GFA"/>
</dbReference>
<dbReference type="InterPro" id="IPR011057">
    <property type="entry name" value="Mss4-like_sf"/>
</dbReference>
<organism evidence="5 6">
    <name type="scientific">Erythrobacter rubeus</name>
    <dbReference type="NCBI Taxonomy" id="2760803"/>
    <lineage>
        <taxon>Bacteria</taxon>
        <taxon>Pseudomonadati</taxon>
        <taxon>Pseudomonadota</taxon>
        <taxon>Alphaproteobacteria</taxon>
        <taxon>Sphingomonadales</taxon>
        <taxon>Erythrobacteraceae</taxon>
        <taxon>Erythrobacter/Porphyrobacter group</taxon>
        <taxon>Erythrobacter</taxon>
    </lineage>
</organism>
<name>A0ABR8KRT4_9SPHN</name>
<evidence type="ECO:0000313" key="5">
    <source>
        <dbReference type="EMBL" id="MBD2841159.1"/>
    </source>
</evidence>
<evidence type="ECO:0000256" key="3">
    <source>
        <dbReference type="ARBA" id="ARBA00022833"/>
    </source>
</evidence>
<evidence type="ECO:0000256" key="2">
    <source>
        <dbReference type="ARBA" id="ARBA00022723"/>
    </source>
</evidence>
<dbReference type="PROSITE" id="PS51891">
    <property type="entry name" value="CENP_V_GFA"/>
    <property type="match status" value="1"/>
</dbReference>
<comment type="similarity">
    <text evidence="1">Belongs to the Gfa family.</text>
</comment>
<dbReference type="Pfam" id="PF04828">
    <property type="entry name" value="GFA"/>
    <property type="match status" value="1"/>
</dbReference>
<dbReference type="RefSeq" id="WP_190786725.1">
    <property type="nucleotide sequence ID" value="NZ_JACXLC010000001.1"/>
</dbReference>
<keyword evidence="6" id="KW-1185">Reference proteome</keyword>
<dbReference type="EMBL" id="JACXLC010000001">
    <property type="protein sequence ID" value="MBD2841159.1"/>
    <property type="molecule type" value="Genomic_DNA"/>
</dbReference>
<evidence type="ECO:0000256" key="1">
    <source>
        <dbReference type="ARBA" id="ARBA00005495"/>
    </source>
</evidence>
<dbReference type="SUPFAM" id="SSF51316">
    <property type="entry name" value="Mss4-like"/>
    <property type="match status" value="1"/>
</dbReference>
<protein>
    <submittedName>
        <fullName evidence="5">Aldehyde-activating protein</fullName>
    </submittedName>
</protein>
<gene>
    <name evidence="5" type="ORF">IB285_02690</name>
</gene>
<keyword evidence="2" id="KW-0479">Metal-binding</keyword>
<dbReference type="Gene3D" id="2.170.150.70">
    <property type="match status" value="1"/>
</dbReference>
<comment type="caution">
    <text evidence="5">The sequence shown here is derived from an EMBL/GenBank/DDBJ whole genome shotgun (WGS) entry which is preliminary data.</text>
</comment>
<proteinExistence type="inferred from homology"/>
<reference evidence="5 6" key="1">
    <citation type="submission" date="2020-09" db="EMBL/GenBank/DDBJ databases">
        <authorList>
            <person name="Yoon J.-W."/>
        </authorList>
    </citation>
    <scope>NUCLEOTIDE SEQUENCE [LARGE SCALE GENOMIC DNA]</scope>
    <source>
        <strain evidence="5 6">KMU-140</strain>
    </source>
</reference>
<keyword evidence="3" id="KW-0862">Zinc</keyword>